<keyword evidence="3 7" id="KW-0812">Transmembrane</keyword>
<feature type="transmembrane region" description="Helical" evidence="7">
    <location>
        <begin position="380"/>
        <end position="402"/>
    </location>
</feature>
<comment type="similarity">
    <text evidence="6">Belongs to the ABC-4 integral membrane protein family.</text>
</comment>
<keyword evidence="4 7" id="KW-1133">Transmembrane helix</keyword>
<dbReference type="RefSeq" id="WP_286355807.1">
    <property type="nucleotide sequence ID" value="NZ_AP027079.1"/>
</dbReference>
<dbReference type="InterPro" id="IPR003838">
    <property type="entry name" value="ABC3_permease_C"/>
</dbReference>
<organism evidence="10 11">
    <name type="scientific">Geothrix oryzae</name>
    <dbReference type="NCBI Taxonomy" id="2927975"/>
    <lineage>
        <taxon>Bacteria</taxon>
        <taxon>Pseudomonadati</taxon>
        <taxon>Acidobacteriota</taxon>
        <taxon>Holophagae</taxon>
        <taxon>Holophagales</taxon>
        <taxon>Holophagaceae</taxon>
        <taxon>Geothrix</taxon>
    </lineage>
</organism>
<evidence type="ECO:0000256" key="7">
    <source>
        <dbReference type="SAM" id="Phobius"/>
    </source>
</evidence>
<feature type="transmembrane region" description="Helical" evidence="7">
    <location>
        <begin position="345"/>
        <end position="368"/>
    </location>
</feature>
<keyword evidence="5 7" id="KW-0472">Membrane</keyword>
<feature type="transmembrane region" description="Helical" evidence="7">
    <location>
        <begin position="26"/>
        <end position="46"/>
    </location>
</feature>
<proteinExistence type="inferred from homology"/>
<keyword evidence="2" id="KW-1003">Cell membrane</keyword>
<feature type="transmembrane region" description="Helical" evidence="7">
    <location>
        <begin position="289"/>
        <end position="312"/>
    </location>
</feature>
<feature type="domain" description="MacB-like periplasmic core" evidence="9">
    <location>
        <begin position="25"/>
        <end position="259"/>
    </location>
</feature>
<evidence type="ECO:0000256" key="3">
    <source>
        <dbReference type="ARBA" id="ARBA00022692"/>
    </source>
</evidence>
<dbReference type="Proteomes" id="UP001242010">
    <property type="component" value="Chromosome"/>
</dbReference>
<sequence>MATTGAFRERLLGAWVEIRENLGRSILQALGVLLGVASVLGGFSISDSQRKRADQMYIKMGGLDKLNVQPKAAVRDGRPTAMQQANLGLRDADAIGGEALRADAIQGVSRQKNARSRVVSAYADQDRQISGIAGDFVPTNGYEVAQGRGFSNAEMEVGAPVVILGTEAANIFFPKGDALGQTLRIGDIPVTVIGTFRERVFRFRENQRNQFWWRNRIIAVPANLVQRRMNGDAYRRVDRVTFRIPDLNVMGAFSKQLSNLVKANHRLQEDFRLDDVAARIRRRDSQESVYDIIFMLSGVLALIGGGIVNVNIQMAGLKERVREVGVKMAIGASGREIFKGFMTEALLLTALGGLAGLVLGVGFSWVITKSIGIPLYMTPASFLWAYGLAAVFGFLFALYPAWKASRLSPMEALRYE</sequence>
<evidence type="ECO:0000256" key="6">
    <source>
        <dbReference type="ARBA" id="ARBA00038076"/>
    </source>
</evidence>
<accession>A0ABM8DQC3</accession>
<evidence type="ECO:0000259" key="8">
    <source>
        <dbReference type="Pfam" id="PF02687"/>
    </source>
</evidence>
<evidence type="ECO:0000256" key="5">
    <source>
        <dbReference type="ARBA" id="ARBA00023136"/>
    </source>
</evidence>
<evidence type="ECO:0000313" key="11">
    <source>
        <dbReference type="Proteomes" id="UP001242010"/>
    </source>
</evidence>
<evidence type="ECO:0000313" key="10">
    <source>
        <dbReference type="EMBL" id="BDU69178.1"/>
    </source>
</evidence>
<dbReference type="EMBL" id="AP027079">
    <property type="protein sequence ID" value="BDU69178.1"/>
    <property type="molecule type" value="Genomic_DNA"/>
</dbReference>
<dbReference type="PANTHER" id="PTHR30572">
    <property type="entry name" value="MEMBRANE COMPONENT OF TRANSPORTER-RELATED"/>
    <property type="match status" value="1"/>
</dbReference>
<name>A0ABM8DQC3_9BACT</name>
<evidence type="ECO:0000256" key="1">
    <source>
        <dbReference type="ARBA" id="ARBA00004651"/>
    </source>
</evidence>
<evidence type="ECO:0000259" key="9">
    <source>
        <dbReference type="Pfam" id="PF12704"/>
    </source>
</evidence>
<comment type="subcellular location">
    <subcellularLocation>
        <location evidence="1">Cell membrane</location>
        <topology evidence="1">Multi-pass membrane protein</topology>
    </subcellularLocation>
</comment>
<gene>
    <name evidence="10" type="ORF">GETHOR_12790</name>
</gene>
<feature type="domain" description="ABC3 transporter permease C-terminal" evidence="8">
    <location>
        <begin position="297"/>
        <end position="409"/>
    </location>
</feature>
<protein>
    <submittedName>
        <fullName evidence="10">ABC transporter permease</fullName>
    </submittedName>
</protein>
<evidence type="ECO:0000256" key="2">
    <source>
        <dbReference type="ARBA" id="ARBA00022475"/>
    </source>
</evidence>
<keyword evidence="11" id="KW-1185">Reference proteome</keyword>
<dbReference type="InterPro" id="IPR025857">
    <property type="entry name" value="MacB_PCD"/>
</dbReference>
<dbReference type="InterPro" id="IPR050250">
    <property type="entry name" value="Macrolide_Exporter_MacB"/>
</dbReference>
<dbReference type="Pfam" id="PF12704">
    <property type="entry name" value="MacB_PCD"/>
    <property type="match status" value="1"/>
</dbReference>
<evidence type="ECO:0000256" key="4">
    <source>
        <dbReference type="ARBA" id="ARBA00022989"/>
    </source>
</evidence>
<reference evidence="11" key="1">
    <citation type="journal article" date="2023" name="Int. J. Syst. Evol. Microbiol.">
        <title>Mesoterricola silvestris gen. nov., sp. nov., Mesoterricola sediminis sp. nov., Geothrix oryzae sp. nov., Geothrix edaphica sp. nov., Geothrix rubra sp. nov., and Geothrix limicola sp. nov., six novel members of Acidobacteriota isolated from soils.</title>
        <authorList>
            <person name="Itoh H."/>
            <person name="Sugisawa Y."/>
            <person name="Mise K."/>
            <person name="Xu Z."/>
            <person name="Kuniyasu M."/>
            <person name="Ushijima N."/>
            <person name="Kawano K."/>
            <person name="Kobayashi E."/>
            <person name="Shiratori Y."/>
            <person name="Masuda Y."/>
            <person name="Senoo K."/>
        </authorList>
    </citation>
    <scope>NUCLEOTIDE SEQUENCE [LARGE SCALE GENOMIC DNA]</scope>
    <source>
        <strain evidence="11">Red222</strain>
    </source>
</reference>
<dbReference type="PANTHER" id="PTHR30572:SF4">
    <property type="entry name" value="ABC TRANSPORTER PERMEASE YTRF"/>
    <property type="match status" value="1"/>
</dbReference>
<dbReference type="Pfam" id="PF02687">
    <property type="entry name" value="FtsX"/>
    <property type="match status" value="1"/>
</dbReference>